<dbReference type="InterPro" id="IPR016185">
    <property type="entry name" value="PreATP-grasp_dom_sf"/>
</dbReference>
<keyword evidence="18" id="KW-1185">Reference proteome</keyword>
<dbReference type="SUPFAM" id="SSF51246">
    <property type="entry name" value="Rudiment single hybrid motif"/>
    <property type="match status" value="1"/>
</dbReference>
<comment type="cofactor">
    <cofactor evidence="2">
        <name>Mg(2+)</name>
        <dbReference type="ChEBI" id="CHEBI:18420"/>
    </cofactor>
</comment>
<evidence type="ECO:0000256" key="6">
    <source>
        <dbReference type="ARBA" id="ARBA00022723"/>
    </source>
</evidence>
<dbReference type="SUPFAM" id="SSF56059">
    <property type="entry name" value="Glutathione synthetase ATP-binding domain-like"/>
    <property type="match status" value="1"/>
</dbReference>
<dbReference type="Pfam" id="PF01071">
    <property type="entry name" value="GARS_A"/>
    <property type="match status" value="1"/>
</dbReference>
<protein>
    <recommendedName>
        <fullName evidence="4 14">Phosphoribosylamine--glycine ligase</fullName>
        <ecNumber evidence="4 14">6.3.4.13</ecNumber>
    </recommendedName>
    <alternativeName>
        <fullName evidence="14">GARS</fullName>
    </alternativeName>
    <alternativeName>
        <fullName evidence="12 14">Glycinamide ribonucleotide synthetase</fullName>
    </alternativeName>
    <alternativeName>
        <fullName evidence="13 14">Phosphoribosylglycinamide synthetase</fullName>
    </alternativeName>
</protein>
<dbReference type="RefSeq" id="WP_078810327.1">
    <property type="nucleotide sequence ID" value="NZ_FUWM01000015.1"/>
</dbReference>
<keyword evidence="6" id="KW-0479">Metal-binding</keyword>
<dbReference type="InterPro" id="IPR013815">
    <property type="entry name" value="ATP_grasp_subdomain_1"/>
</dbReference>
<evidence type="ECO:0000313" key="17">
    <source>
        <dbReference type="EMBL" id="SJZ81054.1"/>
    </source>
</evidence>
<keyword evidence="8 14" id="KW-0658">Purine biosynthesis</keyword>
<evidence type="ECO:0000259" key="16">
    <source>
        <dbReference type="PROSITE" id="PS50975"/>
    </source>
</evidence>
<accession>A0A1T4NP91</accession>
<dbReference type="STRING" id="142842.SAMN02745118_01880"/>
<feature type="domain" description="ATP-grasp" evidence="16">
    <location>
        <begin position="107"/>
        <end position="313"/>
    </location>
</feature>
<evidence type="ECO:0000256" key="9">
    <source>
        <dbReference type="ARBA" id="ARBA00022840"/>
    </source>
</evidence>
<dbReference type="NCBIfam" id="TIGR00877">
    <property type="entry name" value="purD"/>
    <property type="match status" value="1"/>
</dbReference>
<comment type="pathway">
    <text evidence="3 14">Purine metabolism; IMP biosynthesis via de novo pathway; N(1)-(5-phospho-D-ribosyl)glycinamide from 5-phospho-alpha-D-ribose 1-diphosphate: step 2/2.</text>
</comment>
<reference evidence="18" key="1">
    <citation type="submission" date="2017-02" db="EMBL/GenBank/DDBJ databases">
        <authorList>
            <person name="Varghese N."/>
            <person name="Submissions S."/>
        </authorList>
    </citation>
    <scope>NUCLEOTIDE SEQUENCE [LARGE SCALE GENOMIC DNA]</scope>
    <source>
        <strain evidence="18">ATCC BAA-73</strain>
    </source>
</reference>
<dbReference type="GO" id="GO:0004637">
    <property type="term" value="F:phosphoribosylamine-glycine ligase activity"/>
    <property type="evidence" value="ECO:0007669"/>
    <property type="project" value="UniProtKB-UniRule"/>
</dbReference>
<dbReference type="FunFam" id="3.40.50.20:FF:000006">
    <property type="entry name" value="Phosphoribosylamine--glycine ligase, chloroplastic"/>
    <property type="match status" value="1"/>
</dbReference>
<evidence type="ECO:0000313" key="18">
    <source>
        <dbReference type="Proteomes" id="UP000190625"/>
    </source>
</evidence>
<dbReference type="OrthoDB" id="9807240at2"/>
<dbReference type="Pfam" id="PF02843">
    <property type="entry name" value="GARS_C"/>
    <property type="match status" value="1"/>
</dbReference>
<evidence type="ECO:0000256" key="3">
    <source>
        <dbReference type="ARBA" id="ARBA00005174"/>
    </source>
</evidence>
<dbReference type="PROSITE" id="PS00184">
    <property type="entry name" value="GARS"/>
    <property type="match status" value="1"/>
</dbReference>
<dbReference type="Gene3D" id="3.90.600.10">
    <property type="entry name" value="Phosphoribosylglycinamide synthetase, C-terminal domain"/>
    <property type="match status" value="1"/>
</dbReference>
<keyword evidence="9 15" id="KW-0067">ATP-binding</keyword>
<dbReference type="PANTHER" id="PTHR43472:SF1">
    <property type="entry name" value="PHOSPHORIBOSYLAMINE--GLYCINE LIGASE, CHLOROPLASTIC"/>
    <property type="match status" value="1"/>
</dbReference>
<gene>
    <name evidence="14" type="primary">purD</name>
    <name evidence="17" type="ORF">SAMN02745118_01880</name>
</gene>
<evidence type="ECO:0000256" key="10">
    <source>
        <dbReference type="ARBA" id="ARBA00023211"/>
    </source>
</evidence>
<keyword evidence="10" id="KW-0464">Manganese</keyword>
<dbReference type="InterPro" id="IPR011761">
    <property type="entry name" value="ATP-grasp"/>
</dbReference>
<dbReference type="PROSITE" id="PS50975">
    <property type="entry name" value="ATP_GRASP"/>
    <property type="match status" value="1"/>
</dbReference>
<proteinExistence type="inferred from homology"/>
<dbReference type="HAMAP" id="MF_00138">
    <property type="entry name" value="GARS"/>
    <property type="match status" value="1"/>
</dbReference>
<name>A0A1T4NP91_9FIRM</name>
<dbReference type="InterPro" id="IPR020560">
    <property type="entry name" value="PRibGlycinamide_synth_C-dom"/>
</dbReference>
<dbReference type="Gene3D" id="3.30.470.20">
    <property type="entry name" value="ATP-grasp fold, B domain"/>
    <property type="match status" value="1"/>
</dbReference>
<dbReference type="InterPro" id="IPR020562">
    <property type="entry name" value="PRibGlycinamide_synth_N"/>
</dbReference>
<evidence type="ECO:0000256" key="8">
    <source>
        <dbReference type="ARBA" id="ARBA00022755"/>
    </source>
</evidence>
<dbReference type="UniPathway" id="UPA00074">
    <property type="reaction ID" value="UER00125"/>
</dbReference>
<evidence type="ECO:0000256" key="5">
    <source>
        <dbReference type="ARBA" id="ARBA00022598"/>
    </source>
</evidence>
<evidence type="ECO:0000256" key="14">
    <source>
        <dbReference type="HAMAP-Rule" id="MF_00138"/>
    </source>
</evidence>
<organism evidence="17 18">
    <name type="scientific">Selenihalanaerobacter shriftii</name>
    <dbReference type="NCBI Taxonomy" id="142842"/>
    <lineage>
        <taxon>Bacteria</taxon>
        <taxon>Bacillati</taxon>
        <taxon>Bacillota</taxon>
        <taxon>Clostridia</taxon>
        <taxon>Halanaerobiales</taxon>
        <taxon>Halobacteroidaceae</taxon>
        <taxon>Selenihalanaerobacter</taxon>
    </lineage>
</organism>
<dbReference type="GO" id="GO:0005524">
    <property type="term" value="F:ATP binding"/>
    <property type="evidence" value="ECO:0007669"/>
    <property type="project" value="UniProtKB-UniRule"/>
</dbReference>
<dbReference type="Pfam" id="PF02844">
    <property type="entry name" value="GARS_N"/>
    <property type="match status" value="1"/>
</dbReference>
<evidence type="ECO:0000256" key="13">
    <source>
        <dbReference type="ARBA" id="ARBA00042864"/>
    </source>
</evidence>
<keyword evidence="5 14" id="KW-0436">Ligase</keyword>
<dbReference type="InterPro" id="IPR020559">
    <property type="entry name" value="PRibGlycinamide_synth_CS"/>
</dbReference>
<evidence type="ECO:0000256" key="2">
    <source>
        <dbReference type="ARBA" id="ARBA00001946"/>
    </source>
</evidence>
<dbReference type="FunFam" id="3.90.600.10:FF:000001">
    <property type="entry name" value="Trifunctional purine biosynthetic protein adenosine-3"/>
    <property type="match status" value="1"/>
</dbReference>
<dbReference type="AlphaFoldDB" id="A0A1T4NP91"/>
<dbReference type="InterPro" id="IPR020561">
    <property type="entry name" value="PRibGlycinamid_synth_ATP-grasp"/>
</dbReference>
<keyword evidence="7 15" id="KW-0547">Nucleotide-binding</keyword>
<dbReference type="GO" id="GO:0046872">
    <property type="term" value="F:metal ion binding"/>
    <property type="evidence" value="ECO:0007669"/>
    <property type="project" value="UniProtKB-KW"/>
</dbReference>
<evidence type="ECO:0000256" key="15">
    <source>
        <dbReference type="PROSITE-ProRule" id="PRU00409"/>
    </source>
</evidence>
<evidence type="ECO:0000256" key="4">
    <source>
        <dbReference type="ARBA" id="ARBA00013255"/>
    </source>
</evidence>
<dbReference type="GO" id="GO:0006189">
    <property type="term" value="P:'de novo' IMP biosynthetic process"/>
    <property type="evidence" value="ECO:0007669"/>
    <property type="project" value="UniProtKB-UniRule"/>
</dbReference>
<dbReference type="InterPro" id="IPR037123">
    <property type="entry name" value="PRibGlycinamide_synth_C_sf"/>
</dbReference>
<evidence type="ECO:0000256" key="7">
    <source>
        <dbReference type="ARBA" id="ARBA00022741"/>
    </source>
</evidence>
<evidence type="ECO:0000256" key="11">
    <source>
        <dbReference type="ARBA" id="ARBA00038345"/>
    </source>
</evidence>
<dbReference type="Gene3D" id="3.30.1490.20">
    <property type="entry name" value="ATP-grasp fold, A domain"/>
    <property type="match status" value="1"/>
</dbReference>
<evidence type="ECO:0000256" key="12">
    <source>
        <dbReference type="ARBA" id="ARBA00042242"/>
    </source>
</evidence>
<dbReference type="Proteomes" id="UP000190625">
    <property type="component" value="Unassembled WGS sequence"/>
</dbReference>
<sequence>MKVLVIGSGGREDALVWKLKESQYVDDIFVAPGNAGTEESANNVDIKSNDLDNLLKFAQDEEIDLTFVGPEAPLVAGIVELFEEEGLKIFGPNQEAAQLEGSKVFSKDLMKKYDIPTANYEVFTDQEEAINYIKEEGAPIVVKAEGLAAGKGVIVAETKEEAIEAVKTIMVEQKFGEAGERVVIEEVLTGEEATVLAFTDGQEIVAMLPSQDHKAAYDNDEGPNTGGMGAYAPAPVVTDEVLQKTYDQILIPTIEALQAEGINFKGILYSGLMIEDREPKVLEYNVRFGDPEAQAVLPLLKTDLVEIAEAIIDEKLEEVEIEWLNKTAVCVVMASGGYPIEYETGKEIQGIAEMIKESNINVFQAGTAKEDGKLVTAGGRVLGVTALGDGYEDTIQKAYEGVEKINFEDAHYREDIGQKALNK</sequence>
<dbReference type="EC" id="6.3.4.13" evidence="4 14"/>
<dbReference type="SMART" id="SM01209">
    <property type="entry name" value="GARS_A"/>
    <property type="match status" value="1"/>
</dbReference>
<dbReference type="FunFam" id="3.30.1490.20:FF:000006">
    <property type="entry name" value="phosphoribosylamine--glycine ligase, chloroplastic-like"/>
    <property type="match status" value="1"/>
</dbReference>
<dbReference type="FunFam" id="3.30.470.20:FF:000018">
    <property type="entry name" value="Trifunctional purine biosynthetic protein adenosine-3"/>
    <property type="match status" value="1"/>
</dbReference>
<comment type="similarity">
    <text evidence="11 14">Belongs to the GARS family.</text>
</comment>
<evidence type="ECO:0000256" key="1">
    <source>
        <dbReference type="ARBA" id="ARBA00001936"/>
    </source>
</evidence>
<dbReference type="InterPro" id="IPR000115">
    <property type="entry name" value="PRibGlycinamide_synth"/>
</dbReference>
<dbReference type="InterPro" id="IPR011054">
    <property type="entry name" value="Rudment_hybrid_motif"/>
</dbReference>
<dbReference type="Gene3D" id="3.40.50.20">
    <property type="match status" value="1"/>
</dbReference>
<dbReference type="SMART" id="SM01210">
    <property type="entry name" value="GARS_C"/>
    <property type="match status" value="1"/>
</dbReference>
<dbReference type="EMBL" id="FUWM01000015">
    <property type="protein sequence ID" value="SJZ81054.1"/>
    <property type="molecule type" value="Genomic_DNA"/>
</dbReference>
<dbReference type="GO" id="GO:0009113">
    <property type="term" value="P:purine nucleobase biosynthetic process"/>
    <property type="evidence" value="ECO:0007669"/>
    <property type="project" value="InterPro"/>
</dbReference>
<comment type="catalytic activity">
    <reaction evidence="14">
        <text>5-phospho-beta-D-ribosylamine + glycine + ATP = N(1)-(5-phospho-beta-D-ribosyl)glycinamide + ADP + phosphate + H(+)</text>
        <dbReference type="Rhea" id="RHEA:17453"/>
        <dbReference type="ChEBI" id="CHEBI:15378"/>
        <dbReference type="ChEBI" id="CHEBI:30616"/>
        <dbReference type="ChEBI" id="CHEBI:43474"/>
        <dbReference type="ChEBI" id="CHEBI:57305"/>
        <dbReference type="ChEBI" id="CHEBI:58681"/>
        <dbReference type="ChEBI" id="CHEBI:143788"/>
        <dbReference type="ChEBI" id="CHEBI:456216"/>
        <dbReference type="EC" id="6.3.4.13"/>
    </reaction>
</comment>
<dbReference type="PANTHER" id="PTHR43472">
    <property type="entry name" value="PHOSPHORIBOSYLAMINE--GLYCINE LIGASE"/>
    <property type="match status" value="1"/>
</dbReference>
<comment type="cofactor">
    <cofactor evidence="1">
        <name>Mn(2+)</name>
        <dbReference type="ChEBI" id="CHEBI:29035"/>
    </cofactor>
</comment>
<dbReference type="SUPFAM" id="SSF52440">
    <property type="entry name" value="PreATP-grasp domain"/>
    <property type="match status" value="1"/>
</dbReference>